<dbReference type="GeneID" id="68094074"/>
<dbReference type="Proteomes" id="UP000816034">
    <property type="component" value="Unassembled WGS sequence"/>
</dbReference>
<dbReference type="PROSITE" id="PS50195">
    <property type="entry name" value="PX"/>
    <property type="match status" value="1"/>
</dbReference>
<dbReference type="GO" id="GO:0035091">
    <property type="term" value="F:phosphatidylinositol binding"/>
    <property type="evidence" value="ECO:0007669"/>
    <property type="project" value="InterPro"/>
</dbReference>
<dbReference type="AlphaFoldDB" id="A0AA88GRW9"/>
<evidence type="ECO:0000256" key="1">
    <source>
        <dbReference type="SAM" id="MobiDB-lite"/>
    </source>
</evidence>
<evidence type="ECO:0000259" key="2">
    <source>
        <dbReference type="PROSITE" id="PS50195"/>
    </source>
</evidence>
<gene>
    <name evidence="3" type="ORF">C9374_001618</name>
</gene>
<accession>A0AA88GRW9</accession>
<proteinExistence type="predicted"/>
<dbReference type="SUPFAM" id="SSF64268">
    <property type="entry name" value="PX domain"/>
    <property type="match status" value="1"/>
</dbReference>
<organism evidence="3 4">
    <name type="scientific">Naegleria lovaniensis</name>
    <name type="common">Amoeba</name>
    <dbReference type="NCBI Taxonomy" id="51637"/>
    <lineage>
        <taxon>Eukaryota</taxon>
        <taxon>Discoba</taxon>
        <taxon>Heterolobosea</taxon>
        <taxon>Tetramitia</taxon>
        <taxon>Eutetramitia</taxon>
        <taxon>Vahlkampfiidae</taxon>
        <taxon>Naegleria</taxon>
    </lineage>
</organism>
<dbReference type="InterPro" id="IPR001683">
    <property type="entry name" value="PX_dom"/>
</dbReference>
<feature type="domain" description="PX" evidence="2">
    <location>
        <begin position="166"/>
        <end position="285"/>
    </location>
</feature>
<comment type="caution">
    <text evidence="3">The sequence shown here is derived from an EMBL/GenBank/DDBJ whole genome shotgun (WGS) entry which is preliminary data.</text>
</comment>
<evidence type="ECO:0000313" key="3">
    <source>
        <dbReference type="EMBL" id="KAG2387286.1"/>
    </source>
</evidence>
<sequence>MFIKIIQYQVVDGSQSGDKKPFVLYTIQVFSNHQAKEFSDKPAALVNKNHDVQNLIMMVHSSEEALIPSVHAPNDDCNTSASNKDHLEIINMSSGQHNEVTVTSKKKGTLATPFDREYQYSHFEEFDDDNMTNTASTPASSSSSSSLNENQSNGHTFAALIESGSESFNSSNHGNITASSSMNSIASFYRHLDSGDCIIAKRYSEILEFHQRFIELSPDFARELKPFFPKKLIMGNLKKENIEKRVSQLNEYFEKMVQILDIEIRSNTKLQKLVSHFFLDKPVVLSTSNPTKNQHRNVDWMLHKAPKIRNNWFFSAPNGFERFNKTFDRRTEFISPIFQGVSIEQLLTTWEIFISKQEKVELLDSNTEFYLFTYRQATSLIYDYITVQFVQDKQTMPSPATIDEKSSPAVNEQEIANQDERDADNLSDITPPSFGDDVVDILRRYSIRKSTAPTNSPKANSSSISTMTNVTKFSMLVYSRSAIDFSDTHEKRVKTWLVEFRNMMIKEFSNVRFANTFA</sequence>
<dbReference type="CDD" id="cd06093">
    <property type="entry name" value="PX_domain"/>
    <property type="match status" value="1"/>
</dbReference>
<feature type="region of interest" description="Disordered" evidence="1">
    <location>
        <begin position="126"/>
        <end position="152"/>
    </location>
</feature>
<evidence type="ECO:0000313" key="4">
    <source>
        <dbReference type="Proteomes" id="UP000816034"/>
    </source>
</evidence>
<protein>
    <recommendedName>
        <fullName evidence="2">PX domain-containing protein</fullName>
    </recommendedName>
</protein>
<dbReference type="RefSeq" id="XP_044551278.1">
    <property type="nucleotide sequence ID" value="XM_044690945.1"/>
</dbReference>
<name>A0AA88GRW9_NAELO</name>
<dbReference type="EMBL" id="PYSW02000013">
    <property type="protein sequence ID" value="KAG2387286.1"/>
    <property type="molecule type" value="Genomic_DNA"/>
</dbReference>
<dbReference type="InterPro" id="IPR036871">
    <property type="entry name" value="PX_dom_sf"/>
</dbReference>
<dbReference type="Gene3D" id="3.30.1520.10">
    <property type="entry name" value="Phox-like domain"/>
    <property type="match status" value="1"/>
</dbReference>
<dbReference type="Pfam" id="PF00787">
    <property type="entry name" value="PX"/>
    <property type="match status" value="1"/>
</dbReference>
<reference evidence="3 4" key="1">
    <citation type="journal article" date="2018" name="BMC Genomics">
        <title>The genome of Naegleria lovaniensis, the basis for a comparative approach to unravel pathogenicity factors of the human pathogenic amoeba N. fowleri.</title>
        <authorList>
            <person name="Liechti N."/>
            <person name="Schurch N."/>
            <person name="Bruggmann R."/>
            <person name="Wittwer M."/>
        </authorList>
    </citation>
    <scope>NUCLEOTIDE SEQUENCE [LARGE SCALE GENOMIC DNA]</scope>
    <source>
        <strain evidence="3 4">ATCC 30569</strain>
    </source>
</reference>
<keyword evidence="4" id="KW-1185">Reference proteome</keyword>